<evidence type="ECO:0000259" key="15">
    <source>
        <dbReference type="PROSITE" id="PS51198"/>
    </source>
</evidence>
<dbReference type="GO" id="GO:0016887">
    <property type="term" value="F:ATP hydrolysis activity"/>
    <property type="evidence" value="ECO:0007669"/>
    <property type="project" value="RHEA"/>
</dbReference>
<dbReference type="InterPro" id="IPR014017">
    <property type="entry name" value="DNA_helicase_UvrD-like_C"/>
</dbReference>
<evidence type="ECO:0000256" key="12">
    <source>
        <dbReference type="ARBA" id="ARBA00034808"/>
    </source>
</evidence>
<name>A0A376CJY8_9CORY</name>
<dbReference type="GO" id="GO:0043138">
    <property type="term" value="F:3'-5' DNA helicase activity"/>
    <property type="evidence" value="ECO:0007669"/>
    <property type="project" value="UniProtKB-EC"/>
</dbReference>
<keyword evidence="10" id="KW-0413">Isomerase</keyword>
<dbReference type="GO" id="GO:0004527">
    <property type="term" value="F:exonuclease activity"/>
    <property type="evidence" value="ECO:0007669"/>
    <property type="project" value="UniProtKB-KW"/>
</dbReference>
<evidence type="ECO:0000256" key="5">
    <source>
        <dbReference type="ARBA" id="ARBA00022806"/>
    </source>
</evidence>
<dbReference type="PANTHER" id="PTHR11070">
    <property type="entry name" value="UVRD / RECB / PCRA DNA HELICASE FAMILY MEMBER"/>
    <property type="match status" value="1"/>
</dbReference>
<keyword evidence="4 14" id="KW-0378">Hydrolase</keyword>
<dbReference type="EMBL" id="UFXQ01000001">
    <property type="protein sequence ID" value="STC68625.1"/>
    <property type="molecule type" value="Genomic_DNA"/>
</dbReference>
<feature type="domain" description="UvrD-like helicase ATP-binding" evidence="15">
    <location>
        <begin position="4"/>
        <end position="460"/>
    </location>
</feature>
<dbReference type="PROSITE" id="PS51217">
    <property type="entry name" value="UVRD_HELICASE_CTER"/>
    <property type="match status" value="1"/>
</dbReference>
<evidence type="ECO:0000256" key="4">
    <source>
        <dbReference type="ARBA" id="ARBA00022801"/>
    </source>
</evidence>
<evidence type="ECO:0000259" key="16">
    <source>
        <dbReference type="PROSITE" id="PS51217"/>
    </source>
</evidence>
<dbReference type="InterPro" id="IPR027417">
    <property type="entry name" value="P-loop_NTPase"/>
</dbReference>
<sequence>MTIPADQALRDKITYDTDTSYFVEAGAGSGKTFLLVQRLITLLIDEDVPLSQLAAITFTEKAAEELVNRLRAALTEVEQTGQLKVHEEIREFEAADARERARRALGDLPGAAIETLHSFCLRLISMYPLEVGVPPTVRKSSDLAASFNAVLRAESTLTFIDQVVTDPEGMAEEIRALNIGVEPTVVAEAIDGLLAAGMSTKNIEDIALFMDEHWGELSTDASNPASGGALPEKQVLDKAYVHEVLTDLRAIAAQCTNESDRWYQEKLSPAIDYVESLTRRAEETIVDADANYFSKPGNVGSKGNWHNKPMKDIRGLFTAHDKQWSQRARGPLSYYAAVLRRLIAALTLRDADKRRRSGELEYHDMIYLAARLVEKPEVCGALSKHFRMVAIDEFQDTDPAQLEIVDKIVADQPGHLFTVGDPKQSIYRFRRADLDTYLSAREKAEDAGNVLKLTANFRSRHDVVGAINSLFAGMFDNLPEPNPAQAEPKAVPYVTMDAFSENPGHVEFLCRPHDETDHGLDTADFKKAELNDIAAAVRRAHGGRLTGEPVALNDIAVLVPTHADALAVAEKLTKDEIPARTETSQKVYAAPEIENLTSILRAIADPANRMATTVALRTPSFGLSDQNLAEAAQARFEGITLADDHPYTTAIDKLRSLQNGAKRADVATTVRNVVDTLGVIPDLAATGDEMGIRRVQRVIHDAEVFSEETNAGLNAFLRWTLEQASDRDGAADPVLDDGSDAVRVMTVHASKGREFPVVILGGLAGDDRARAGALGFHPVTRAVEFKFKEIFTPGYEDFEHYDKLADEAEAVRRHYVAATRAEHALVVPLELKRLKSGKAYAKAKGKPFADVVAPLDPDGSILPPESDYLNVTTPAEFGDAEVTIQHAEGTTPDLEAIEKKFNEREKLRSRVRTAGGKLTATAIAHADQDNETATALRTLATDNGWLRAANQPGLDVVGDNSGYGSVFGTVVHDLMDTYTDDAQVDSEAANLAGIHDLDQELVPIAARAARALAAHPIVQGAFAGRHHREIPVISKVGSVAVDGIIDLLYFDEDADGWVIADYKTDAYASAQLVDEYFTQLQLYAHLLGSQWKIERLELLFVRGDQVEVRTLQLA</sequence>
<keyword evidence="6" id="KW-0269">Exonuclease</keyword>
<evidence type="ECO:0000313" key="17">
    <source>
        <dbReference type="EMBL" id="STC68625.1"/>
    </source>
</evidence>
<comment type="catalytic activity">
    <reaction evidence="13">
        <text>ATP + H2O = ADP + phosphate + H(+)</text>
        <dbReference type="Rhea" id="RHEA:13065"/>
        <dbReference type="ChEBI" id="CHEBI:15377"/>
        <dbReference type="ChEBI" id="CHEBI:15378"/>
        <dbReference type="ChEBI" id="CHEBI:30616"/>
        <dbReference type="ChEBI" id="CHEBI:43474"/>
        <dbReference type="ChEBI" id="CHEBI:456216"/>
        <dbReference type="EC" id="5.6.2.4"/>
    </reaction>
</comment>
<keyword evidence="3" id="KW-0227">DNA damage</keyword>
<evidence type="ECO:0000256" key="11">
    <source>
        <dbReference type="ARBA" id="ARBA00034617"/>
    </source>
</evidence>
<dbReference type="PANTHER" id="PTHR11070:SF23">
    <property type="entry name" value="RECBCD ENZYME SUBUNIT RECB"/>
    <property type="match status" value="1"/>
</dbReference>
<accession>A0A376CJY8</accession>
<keyword evidence="8" id="KW-0238">DNA-binding</keyword>
<evidence type="ECO:0000256" key="8">
    <source>
        <dbReference type="ARBA" id="ARBA00023125"/>
    </source>
</evidence>
<dbReference type="InterPro" id="IPR000212">
    <property type="entry name" value="DNA_helicase_UvrD/REP"/>
</dbReference>
<dbReference type="InterPro" id="IPR011335">
    <property type="entry name" value="Restrct_endonuc-II-like"/>
</dbReference>
<keyword evidence="5 14" id="KW-0347">Helicase</keyword>
<keyword evidence="2 14" id="KW-0547">Nucleotide-binding</keyword>
<evidence type="ECO:0000256" key="10">
    <source>
        <dbReference type="ARBA" id="ARBA00023235"/>
    </source>
</evidence>
<dbReference type="GO" id="GO:0000725">
    <property type="term" value="P:recombinational repair"/>
    <property type="evidence" value="ECO:0007669"/>
    <property type="project" value="TreeGrafter"/>
</dbReference>
<evidence type="ECO:0000256" key="6">
    <source>
        <dbReference type="ARBA" id="ARBA00022839"/>
    </source>
</evidence>
<dbReference type="InterPro" id="IPR011604">
    <property type="entry name" value="PDDEXK-like_dom_sf"/>
</dbReference>
<keyword evidence="1" id="KW-0540">Nuclease</keyword>
<evidence type="ECO:0000256" key="1">
    <source>
        <dbReference type="ARBA" id="ARBA00022722"/>
    </source>
</evidence>
<dbReference type="Pfam" id="PF13361">
    <property type="entry name" value="UvrD_C"/>
    <property type="match status" value="1"/>
</dbReference>
<evidence type="ECO:0000256" key="3">
    <source>
        <dbReference type="ARBA" id="ARBA00022763"/>
    </source>
</evidence>
<dbReference type="STRING" id="35756.GCA_001044155_01889"/>
<feature type="binding site" evidence="14">
    <location>
        <begin position="25"/>
        <end position="32"/>
    </location>
    <ligand>
        <name>ATP</name>
        <dbReference type="ChEBI" id="CHEBI:30616"/>
    </ligand>
</feature>
<protein>
    <recommendedName>
        <fullName evidence="12">DNA 3'-5' helicase</fullName>
        <ecNumber evidence="12">5.6.2.4</ecNumber>
    </recommendedName>
</protein>
<dbReference type="EC" id="5.6.2.4" evidence="12"/>
<dbReference type="Gene3D" id="3.40.50.300">
    <property type="entry name" value="P-loop containing nucleotide triphosphate hydrolases"/>
    <property type="match status" value="3"/>
</dbReference>
<dbReference type="SUPFAM" id="SSF52980">
    <property type="entry name" value="Restriction endonuclease-like"/>
    <property type="match status" value="1"/>
</dbReference>
<dbReference type="InterPro" id="IPR014016">
    <property type="entry name" value="UvrD-like_ATP-bd"/>
</dbReference>
<evidence type="ECO:0000256" key="9">
    <source>
        <dbReference type="ARBA" id="ARBA00023204"/>
    </source>
</evidence>
<reference evidence="17 18" key="1">
    <citation type="submission" date="2018-06" db="EMBL/GenBank/DDBJ databases">
        <authorList>
            <consortium name="Pathogen Informatics"/>
            <person name="Doyle S."/>
        </authorList>
    </citation>
    <scope>NUCLEOTIDE SEQUENCE [LARGE SCALE GENOMIC DNA]</scope>
    <source>
        <strain evidence="17 18">NCTC11862</strain>
    </source>
</reference>
<dbReference type="Gene3D" id="1.10.486.10">
    <property type="entry name" value="PCRA, domain 4"/>
    <property type="match status" value="1"/>
</dbReference>
<gene>
    <name evidence="17" type="primary">PcrA</name>
    <name evidence="17" type="ORF">NCTC11862_00384</name>
</gene>
<feature type="domain" description="UvrD-like helicase C-terminal" evidence="16">
    <location>
        <begin position="461"/>
        <end position="752"/>
    </location>
</feature>
<evidence type="ECO:0000256" key="7">
    <source>
        <dbReference type="ARBA" id="ARBA00022840"/>
    </source>
</evidence>
<dbReference type="GO" id="GO:0009338">
    <property type="term" value="C:exodeoxyribonuclease V complex"/>
    <property type="evidence" value="ECO:0007669"/>
    <property type="project" value="TreeGrafter"/>
</dbReference>
<dbReference type="InterPro" id="IPR038726">
    <property type="entry name" value="PDDEXK_AddAB-type"/>
</dbReference>
<dbReference type="GO" id="GO:0005524">
    <property type="term" value="F:ATP binding"/>
    <property type="evidence" value="ECO:0007669"/>
    <property type="project" value="UniProtKB-UniRule"/>
</dbReference>
<dbReference type="Pfam" id="PF12705">
    <property type="entry name" value="PDDEXK_1"/>
    <property type="match status" value="1"/>
</dbReference>
<organism evidence="17 18">
    <name type="scientific">Corynebacterium pilosum</name>
    <dbReference type="NCBI Taxonomy" id="35756"/>
    <lineage>
        <taxon>Bacteria</taxon>
        <taxon>Bacillati</taxon>
        <taxon>Actinomycetota</taxon>
        <taxon>Actinomycetes</taxon>
        <taxon>Mycobacteriales</taxon>
        <taxon>Corynebacteriaceae</taxon>
        <taxon>Corynebacterium</taxon>
    </lineage>
</organism>
<dbReference type="AlphaFoldDB" id="A0A376CJY8"/>
<dbReference type="RefSeq" id="WP_018582127.1">
    <property type="nucleotide sequence ID" value="NZ_UFXQ01000001.1"/>
</dbReference>
<dbReference type="SUPFAM" id="SSF52540">
    <property type="entry name" value="P-loop containing nucleoside triphosphate hydrolases"/>
    <property type="match status" value="1"/>
</dbReference>
<evidence type="ECO:0000256" key="2">
    <source>
        <dbReference type="ARBA" id="ARBA00022741"/>
    </source>
</evidence>
<evidence type="ECO:0000256" key="14">
    <source>
        <dbReference type="PROSITE-ProRule" id="PRU00560"/>
    </source>
</evidence>
<dbReference type="Gene3D" id="3.90.320.10">
    <property type="match status" value="1"/>
</dbReference>
<dbReference type="OrthoDB" id="9810135at2"/>
<dbReference type="Pfam" id="PF00580">
    <property type="entry name" value="UvrD-helicase"/>
    <property type="match status" value="1"/>
</dbReference>
<proteinExistence type="predicted"/>
<keyword evidence="18" id="KW-1185">Reference proteome</keyword>
<dbReference type="Proteomes" id="UP000254467">
    <property type="component" value="Unassembled WGS sequence"/>
</dbReference>
<keyword evidence="7 14" id="KW-0067">ATP-binding</keyword>
<dbReference type="PROSITE" id="PS51198">
    <property type="entry name" value="UVRD_HELICASE_ATP_BIND"/>
    <property type="match status" value="1"/>
</dbReference>
<dbReference type="GO" id="GO:0003677">
    <property type="term" value="F:DNA binding"/>
    <property type="evidence" value="ECO:0007669"/>
    <property type="project" value="UniProtKB-KW"/>
</dbReference>
<comment type="catalytic activity">
    <reaction evidence="11">
        <text>Couples ATP hydrolysis with the unwinding of duplex DNA by translocating in the 3'-5' direction.</text>
        <dbReference type="EC" id="5.6.2.4"/>
    </reaction>
</comment>
<dbReference type="GO" id="GO:0005829">
    <property type="term" value="C:cytosol"/>
    <property type="evidence" value="ECO:0007669"/>
    <property type="project" value="TreeGrafter"/>
</dbReference>
<evidence type="ECO:0000313" key="18">
    <source>
        <dbReference type="Proteomes" id="UP000254467"/>
    </source>
</evidence>
<keyword evidence="9" id="KW-0234">DNA repair</keyword>
<evidence type="ECO:0000256" key="13">
    <source>
        <dbReference type="ARBA" id="ARBA00048988"/>
    </source>
</evidence>